<evidence type="ECO:0000256" key="4">
    <source>
        <dbReference type="PROSITE-ProRule" id="PRU00267"/>
    </source>
</evidence>
<keyword evidence="8" id="KW-1185">Reference proteome</keyword>
<feature type="compositionally biased region" description="Polar residues" evidence="5">
    <location>
        <begin position="13"/>
        <end position="36"/>
    </location>
</feature>
<feature type="compositionally biased region" description="Low complexity" evidence="5">
    <location>
        <begin position="1"/>
        <end position="12"/>
    </location>
</feature>
<organism evidence="7 8">
    <name type="scientific">Furculomyces boomerangus</name>
    <dbReference type="NCBI Taxonomy" id="61424"/>
    <lineage>
        <taxon>Eukaryota</taxon>
        <taxon>Fungi</taxon>
        <taxon>Fungi incertae sedis</taxon>
        <taxon>Zoopagomycota</taxon>
        <taxon>Kickxellomycotina</taxon>
        <taxon>Harpellomycetes</taxon>
        <taxon>Harpellales</taxon>
        <taxon>Harpellaceae</taxon>
        <taxon>Furculomyces</taxon>
    </lineage>
</organism>
<gene>
    <name evidence="7" type="ORF">BB559_004131</name>
</gene>
<dbReference type="GO" id="GO:0000978">
    <property type="term" value="F:RNA polymerase II cis-regulatory region sequence-specific DNA binding"/>
    <property type="evidence" value="ECO:0007669"/>
    <property type="project" value="TreeGrafter"/>
</dbReference>
<dbReference type="Gene3D" id="1.10.30.10">
    <property type="entry name" value="High mobility group box domain"/>
    <property type="match status" value="1"/>
</dbReference>
<keyword evidence="2 4" id="KW-0238">DNA-binding</keyword>
<dbReference type="FunFam" id="1.10.30.10:FF:000041">
    <property type="entry name" value="HMG box family protein"/>
    <property type="match status" value="1"/>
</dbReference>
<name>A0A2T9YGH7_9FUNG</name>
<comment type="caution">
    <text evidence="7">The sequence shown here is derived from an EMBL/GenBank/DDBJ whole genome shotgun (WGS) entry which is preliminary data.</text>
</comment>
<evidence type="ECO:0000256" key="1">
    <source>
        <dbReference type="ARBA" id="ARBA00023015"/>
    </source>
</evidence>
<dbReference type="SUPFAM" id="SSF47095">
    <property type="entry name" value="HMG-box"/>
    <property type="match status" value="1"/>
</dbReference>
<keyword evidence="3" id="KW-0804">Transcription</keyword>
<dbReference type="PANTHER" id="PTHR10270">
    <property type="entry name" value="SOX TRANSCRIPTION FACTOR"/>
    <property type="match status" value="1"/>
</dbReference>
<evidence type="ECO:0000256" key="5">
    <source>
        <dbReference type="SAM" id="MobiDB-lite"/>
    </source>
</evidence>
<protein>
    <recommendedName>
        <fullName evidence="6">HMG box domain-containing protein</fullName>
    </recommendedName>
</protein>
<evidence type="ECO:0000313" key="8">
    <source>
        <dbReference type="Proteomes" id="UP000245699"/>
    </source>
</evidence>
<dbReference type="GO" id="GO:0001228">
    <property type="term" value="F:DNA-binding transcription activator activity, RNA polymerase II-specific"/>
    <property type="evidence" value="ECO:0007669"/>
    <property type="project" value="TreeGrafter"/>
</dbReference>
<dbReference type="EMBL" id="MBFT01000415">
    <property type="protein sequence ID" value="PVU91441.1"/>
    <property type="molecule type" value="Genomic_DNA"/>
</dbReference>
<dbReference type="GO" id="GO:0030154">
    <property type="term" value="P:cell differentiation"/>
    <property type="evidence" value="ECO:0007669"/>
    <property type="project" value="TreeGrafter"/>
</dbReference>
<dbReference type="AlphaFoldDB" id="A0A2T9YGH7"/>
<dbReference type="OrthoDB" id="6247875at2759"/>
<reference evidence="7 8" key="1">
    <citation type="journal article" date="2018" name="MBio">
        <title>Comparative Genomics Reveals the Core Gene Toolbox for the Fungus-Insect Symbiosis.</title>
        <authorList>
            <person name="Wang Y."/>
            <person name="Stata M."/>
            <person name="Wang W."/>
            <person name="Stajich J.E."/>
            <person name="White M.M."/>
            <person name="Moncalvo J.M."/>
        </authorList>
    </citation>
    <scope>NUCLEOTIDE SEQUENCE [LARGE SCALE GENOMIC DNA]</scope>
    <source>
        <strain evidence="7 8">AUS-77-4</strain>
    </source>
</reference>
<feature type="region of interest" description="Disordered" evidence="5">
    <location>
        <begin position="553"/>
        <end position="580"/>
    </location>
</feature>
<keyword evidence="4" id="KW-0539">Nucleus</keyword>
<proteinExistence type="predicted"/>
<feature type="domain" description="HMG box" evidence="6">
    <location>
        <begin position="157"/>
        <end position="225"/>
    </location>
</feature>
<dbReference type="STRING" id="61424.A0A2T9YGH7"/>
<dbReference type="InterPro" id="IPR009071">
    <property type="entry name" value="HMG_box_dom"/>
</dbReference>
<dbReference type="InterPro" id="IPR036910">
    <property type="entry name" value="HMG_box_dom_sf"/>
</dbReference>
<dbReference type="Pfam" id="PF00505">
    <property type="entry name" value="HMG_box"/>
    <property type="match status" value="1"/>
</dbReference>
<dbReference type="PANTHER" id="PTHR10270:SF161">
    <property type="entry name" value="SEX-DETERMINING REGION Y PROTEIN"/>
    <property type="match status" value="1"/>
</dbReference>
<accession>A0A2T9YGH7</accession>
<dbReference type="GO" id="GO:0005634">
    <property type="term" value="C:nucleus"/>
    <property type="evidence" value="ECO:0007669"/>
    <property type="project" value="UniProtKB-UniRule"/>
</dbReference>
<evidence type="ECO:0000256" key="2">
    <source>
        <dbReference type="ARBA" id="ARBA00023125"/>
    </source>
</evidence>
<feature type="DNA-binding region" description="HMG box" evidence="4">
    <location>
        <begin position="157"/>
        <end position="225"/>
    </location>
</feature>
<dbReference type="InterPro" id="IPR050140">
    <property type="entry name" value="SRY-related_HMG-box_TF-like"/>
</dbReference>
<feature type="region of interest" description="Disordered" evidence="5">
    <location>
        <begin position="1"/>
        <end position="36"/>
    </location>
</feature>
<keyword evidence="1" id="KW-0805">Transcription regulation</keyword>
<dbReference type="Proteomes" id="UP000245699">
    <property type="component" value="Unassembled WGS sequence"/>
</dbReference>
<sequence length="625" mass="71473">MESSKSQSKSSSFTENSIYRNENSDQTSNNNGLYNTNIIQTSDDLEANLKPKSYYSSYEQTQNDDLRNILDSRKEENNYKNGFIKQNNGYYNAPRNIFLGDKPDPVGQFKLGHEGIYSTLTKNRILSYNIPPEKMESMISIDKMFQKNYPMTKEKRTPRPPNAFIIYRKEKQADVLKKNQGVSNKEISKIIGKMWREESQEVKDTYKGKAEVEKNNHKKKFPDYKYKPRKSKKNIRPESEIAYTKNNLYETAINDRIVYNQLGGYVPEDINEINQGMNGTNGYNPMIYGLPDISNGSFSNHPPHIKDYIRIQRPATVKIQSYPEQYIQNQLTSQMGNFENVDFYQNNGISNYPNQFGISQSNANAFTQGILLSPTSNKGNNQIGGYSRSQTGEVLDFEGVASTSDSSYMSNFIPKTVAKIQAMYPDNDHIVDFHLSQIQNNGNMGIGYIRNNNNLYHYQQNQFIEGNYDGGIEQQSNTIGNEIQPHFIGTGIVNQNRGFQVFDSENNNSQNDATEKYSSYINKNYMVRDNDFDQNYNETASNQLREIVAQVSNQDQSKPHNEALLQPNGQRQKSQEQTNGQSFIQVQGHQNKIKGVNSTSQDPMIYQPNSMFSIPLITEFHGNSA</sequence>
<evidence type="ECO:0000256" key="3">
    <source>
        <dbReference type="ARBA" id="ARBA00023163"/>
    </source>
</evidence>
<dbReference type="PROSITE" id="PS50118">
    <property type="entry name" value="HMG_BOX_2"/>
    <property type="match status" value="1"/>
</dbReference>
<evidence type="ECO:0000259" key="6">
    <source>
        <dbReference type="PROSITE" id="PS50118"/>
    </source>
</evidence>
<evidence type="ECO:0000313" key="7">
    <source>
        <dbReference type="EMBL" id="PVU91441.1"/>
    </source>
</evidence>
<dbReference type="CDD" id="cd01389">
    <property type="entry name" value="HMG-box_ROX1-like"/>
    <property type="match status" value="1"/>
</dbReference>
<feature type="compositionally biased region" description="Polar residues" evidence="5">
    <location>
        <begin position="567"/>
        <end position="580"/>
    </location>
</feature>
<dbReference type="SMART" id="SM00398">
    <property type="entry name" value="HMG"/>
    <property type="match status" value="1"/>
</dbReference>